<keyword evidence="4" id="KW-1185">Reference proteome</keyword>
<feature type="compositionally biased region" description="Basic and acidic residues" evidence="1">
    <location>
        <begin position="442"/>
        <end position="476"/>
    </location>
</feature>
<evidence type="ECO:0000313" key="3">
    <source>
        <dbReference type="EMBL" id="MBD3146247.1"/>
    </source>
</evidence>
<feature type="compositionally biased region" description="Basic and acidic residues" evidence="1">
    <location>
        <begin position="425"/>
        <end position="435"/>
    </location>
</feature>
<organism evidence="3 4">
    <name type="scientific">Microbispora bryophytorum subsp. camponoti</name>
    <dbReference type="NCBI Taxonomy" id="1677852"/>
    <lineage>
        <taxon>Bacteria</taxon>
        <taxon>Bacillati</taxon>
        <taxon>Actinomycetota</taxon>
        <taxon>Actinomycetes</taxon>
        <taxon>Streptosporangiales</taxon>
        <taxon>Streptosporangiaceae</taxon>
        <taxon>Microbispora</taxon>
    </lineage>
</organism>
<dbReference type="CDD" id="cd07817">
    <property type="entry name" value="SRPBCC_8"/>
    <property type="match status" value="1"/>
</dbReference>
<feature type="compositionally biased region" description="Acidic residues" evidence="1">
    <location>
        <begin position="347"/>
        <end position="395"/>
    </location>
</feature>
<feature type="region of interest" description="Disordered" evidence="1">
    <location>
        <begin position="323"/>
        <end position="489"/>
    </location>
</feature>
<accession>A0ABR8L8C4</accession>
<reference evidence="3 4" key="1">
    <citation type="submission" date="2020-09" db="EMBL/GenBank/DDBJ databases">
        <title>Actinomycete isolated from the Camponotus japonicus Mayr.</title>
        <authorList>
            <person name="Gong X."/>
        </authorList>
    </citation>
    <scope>NUCLEOTIDE SEQUENCE [LARGE SCALE GENOMIC DNA]</scope>
    <source>
        <strain evidence="3 4">2C-HV3</strain>
    </source>
</reference>
<dbReference type="PANTHER" id="PTHR33824:SF7">
    <property type="entry name" value="POLYKETIDE CYCLASE_DEHYDRASE AND LIPID TRANSPORT SUPERFAMILY PROTEIN"/>
    <property type="match status" value="1"/>
</dbReference>
<evidence type="ECO:0000313" key="4">
    <source>
        <dbReference type="Proteomes" id="UP000653231"/>
    </source>
</evidence>
<dbReference type="EMBL" id="JACXRZ010000019">
    <property type="protein sequence ID" value="MBD3146247.1"/>
    <property type="molecule type" value="Genomic_DNA"/>
</dbReference>
<name>A0ABR8L8C4_9ACTN</name>
<evidence type="ECO:0000259" key="2">
    <source>
        <dbReference type="Pfam" id="PF03364"/>
    </source>
</evidence>
<dbReference type="InterPro" id="IPR023393">
    <property type="entry name" value="START-like_dom_sf"/>
</dbReference>
<feature type="compositionally biased region" description="Basic and acidic residues" evidence="1">
    <location>
        <begin position="323"/>
        <end position="346"/>
    </location>
</feature>
<evidence type="ECO:0000256" key="1">
    <source>
        <dbReference type="SAM" id="MobiDB-lite"/>
    </source>
</evidence>
<feature type="compositionally biased region" description="Low complexity" evidence="1">
    <location>
        <begin position="415"/>
        <end position="424"/>
    </location>
</feature>
<dbReference type="Proteomes" id="UP000653231">
    <property type="component" value="Unassembled WGS sequence"/>
</dbReference>
<dbReference type="SUPFAM" id="SSF55961">
    <property type="entry name" value="Bet v1-like"/>
    <property type="match status" value="1"/>
</dbReference>
<dbReference type="Gene3D" id="3.30.530.20">
    <property type="match status" value="1"/>
</dbReference>
<dbReference type="InterPro" id="IPR047137">
    <property type="entry name" value="ORF3"/>
</dbReference>
<feature type="region of interest" description="Disordered" evidence="1">
    <location>
        <begin position="1"/>
        <end position="32"/>
    </location>
</feature>
<feature type="compositionally biased region" description="Basic and acidic residues" evidence="1">
    <location>
        <begin position="1"/>
        <end position="16"/>
    </location>
</feature>
<feature type="domain" description="Coenzyme Q-binding protein COQ10 START" evidence="2">
    <location>
        <begin position="176"/>
        <end position="296"/>
    </location>
</feature>
<dbReference type="InterPro" id="IPR005031">
    <property type="entry name" value="COQ10_START"/>
</dbReference>
<proteinExistence type="predicted"/>
<protein>
    <submittedName>
        <fullName evidence="3">SRPBCC family protein</fullName>
    </submittedName>
</protein>
<sequence length="489" mass="54528">MTEQTRERAQTERAQTERAQGTRAPDEGALPTQRLGQEFQNLSTAVAERALSRVTEKIDGLAGRLTDYVEHGGAGLFSALTGKESGGREALGGLLGGLTRGRNARGLLKSVTDRLGVTGGGGLLSALTEGGGGGHPVRAAIMAYGKEKIKGLFGGGGKGGKGKKLKVTNIVESLDIGAPLRLVYNQWTQFEDFPSFMKKVETVEQKSDEKLGWKAQVFWSHRTWESTIVEQIPDSRIIWRSQGPKGFPDGSVTFHEIAPELTRVLLVVEYHPQGLFERVGNLWRAQGRRVRLEFKHFRRHVMTNALLRPDEIEGWRGEIRDSEVVKDHETAQREEREREGRERGEEAPEEREEAAEEATPEEHEEAAEEATPEEHEEAEEEPYEEEEEEEEEEEPERARRPAYAGAQAGGRTGRTGRTGPPATRGRGDEPEERGARAPARRRGAEAERGEGEQPRRDEPRRGEGTEKTGEAEEQPARRRPLVRRRRPPE</sequence>
<dbReference type="Pfam" id="PF03364">
    <property type="entry name" value="Polyketide_cyc"/>
    <property type="match status" value="1"/>
</dbReference>
<comment type="caution">
    <text evidence="3">The sequence shown here is derived from an EMBL/GenBank/DDBJ whole genome shotgun (WGS) entry which is preliminary data.</text>
</comment>
<feature type="compositionally biased region" description="Basic residues" evidence="1">
    <location>
        <begin position="477"/>
        <end position="489"/>
    </location>
</feature>
<dbReference type="RefSeq" id="WP_191053590.1">
    <property type="nucleotide sequence ID" value="NZ_JACXRZ010000019.1"/>
</dbReference>
<gene>
    <name evidence="3" type="ORF">IEQ31_24100</name>
</gene>
<dbReference type="PANTHER" id="PTHR33824">
    <property type="entry name" value="POLYKETIDE CYCLASE/DEHYDRASE AND LIPID TRANSPORT SUPERFAMILY PROTEIN"/>
    <property type="match status" value="1"/>
</dbReference>